<evidence type="ECO:0000259" key="2">
    <source>
        <dbReference type="PROSITE" id="PS50213"/>
    </source>
</evidence>
<reference evidence="4" key="1">
    <citation type="journal article" date="2019" name="Int. J. Syst. Evol. Microbiol.">
        <title>The Global Catalogue of Microorganisms (GCM) 10K type strain sequencing project: providing services to taxonomists for standard genome sequencing and annotation.</title>
        <authorList>
            <consortium name="The Broad Institute Genomics Platform"/>
            <consortium name="The Broad Institute Genome Sequencing Center for Infectious Disease"/>
            <person name="Wu L."/>
            <person name="Ma J."/>
        </authorList>
    </citation>
    <scope>NUCLEOTIDE SEQUENCE [LARGE SCALE GENOMIC DNA]</scope>
    <source>
        <strain evidence="4">KCTC 52490</strain>
    </source>
</reference>
<dbReference type="PANTHER" id="PTHR10900">
    <property type="entry name" value="PERIOSTIN-RELATED"/>
    <property type="match status" value="1"/>
</dbReference>
<evidence type="ECO:0000256" key="1">
    <source>
        <dbReference type="SAM" id="SignalP"/>
    </source>
</evidence>
<dbReference type="Pfam" id="PF02469">
    <property type="entry name" value="Fasciclin"/>
    <property type="match status" value="2"/>
</dbReference>
<dbReference type="RefSeq" id="WP_381496848.1">
    <property type="nucleotide sequence ID" value="NZ_JBHUOM010000001.1"/>
</dbReference>
<feature type="signal peptide" evidence="1">
    <location>
        <begin position="1"/>
        <end position="26"/>
    </location>
</feature>
<keyword evidence="1" id="KW-0732">Signal</keyword>
<organism evidence="3 4">
    <name type="scientific">Spirosoma flavum</name>
    <dbReference type="NCBI Taxonomy" id="2048557"/>
    <lineage>
        <taxon>Bacteria</taxon>
        <taxon>Pseudomonadati</taxon>
        <taxon>Bacteroidota</taxon>
        <taxon>Cytophagia</taxon>
        <taxon>Cytophagales</taxon>
        <taxon>Cytophagaceae</taxon>
        <taxon>Spirosoma</taxon>
    </lineage>
</organism>
<dbReference type="SMART" id="SM00554">
    <property type="entry name" value="FAS1"/>
    <property type="match status" value="2"/>
</dbReference>
<dbReference type="PROSITE" id="PS50213">
    <property type="entry name" value="FAS1"/>
    <property type="match status" value="2"/>
</dbReference>
<feature type="domain" description="FAS1" evidence="2">
    <location>
        <begin position="171"/>
        <end position="316"/>
    </location>
</feature>
<dbReference type="InterPro" id="IPR036378">
    <property type="entry name" value="FAS1_dom_sf"/>
</dbReference>
<proteinExistence type="predicted"/>
<dbReference type="EMBL" id="JBHUOM010000001">
    <property type="protein sequence ID" value="MFD2932657.1"/>
    <property type="molecule type" value="Genomic_DNA"/>
</dbReference>
<name>A0ABW6ABA7_9BACT</name>
<protein>
    <submittedName>
        <fullName evidence="3">Fasciclin domain-containing protein</fullName>
    </submittedName>
</protein>
<evidence type="ECO:0000313" key="3">
    <source>
        <dbReference type="EMBL" id="MFD2932657.1"/>
    </source>
</evidence>
<dbReference type="PANTHER" id="PTHR10900:SF77">
    <property type="entry name" value="FI19380P1"/>
    <property type="match status" value="1"/>
</dbReference>
<dbReference type="Gene3D" id="2.30.180.10">
    <property type="entry name" value="FAS1 domain"/>
    <property type="match status" value="2"/>
</dbReference>
<keyword evidence="4" id="KW-1185">Reference proteome</keyword>
<comment type="caution">
    <text evidence="3">The sequence shown here is derived from an EMBL/GenBank/DDBJ whole genome shotgun (WGS) entry which is preliminary data.</text>
</comment>
<dbReference type="InterPro" id="IPR050904">
    <property type="entry name" value="Adhesion/Biosynth-related"/>
</dbReference>
<dbReference type="InterPro" id="IPR000782">
    <property type="entry name" value="FAS1_domain"/>
</dbReference>
<gene>
    <name evidence="3" type="ORF">ACFS25_02640</name>
</gene>
<feature type="chain" id="PRO_5045498361" evidence="1">
    <location>
        <begin position="27"/>
        <end position="318"/>
    </location>
</feature>
<evidence type="ECO:0000313" key="4">
    <source>
        <dbReference type="Proteomes" id="UP001597512"/>
    </source>
</evidence>
<accession>A0ABW6ABA7</accession>
<dbReference type="SUPFAM" id="SSF82153">
    <property type="entry name" value="FAS1 domain"/>
    <property type="match status" value="2"/>
</dbReference>
<sequence length="318" mass="33638">MNLIFWMNTRRIGVIALLLVALLSCKKDDDTVATPQTITDRILEDSQFSLFRAAVAYAEVGDVLKGGNLTLFAPNDVAFQASGLATPAAIMAFSKDQVKAIVLYHVLYGSVSTSTIPTGLNSISTASNGVAYVNKTSVGTIYINNAQVIQADIAVANGYVHSIDRVLTPSAGNLLTTIQNNPNLTFLTAAIKRINTSNPNLLATLDTELSANSVTVFAPNDSAFQSAGYKDLSAINSVSLQTLTNTLLYHVVPGVTFSNQFQTGSISTLLSNNKLTVSSTANQITIKGNKNTTAATIKQADIAATNGVVHIIDQVLQP</sequence>
<dbReference type="Proteomes" id="UP001597512">
    <property type="component" value="Unassembled WGS sequence"/>
</dbReference>
<feature type="domain" description="FAS1" evidence="2">
    <location>
        <begin position="35"/>
        <end position="167"/>
    </location>
</feature>